<gene>
    <name evidence="1" type="ORF">ARMSODRAFT_1019267</name>
</gene>
<dbReference type="EMBL" id="KZ293431">
    <property type="protein sequence ID" value="PBK68647.1"/>
    <property type="molecule type" value="Genomic_DNA"/>
</dbReference>
<evidence type="ECO:0000313" key="1">
    <source>
        <dbReference type="EMBL" id="PBK68647.1"/>
    </source>
</evidence>
<accession>A0A2H3BVQ6</accession>
<dbReference type="Proteomes" id="UP000218334">
    <property type="component" value="Unassembled WGS sequence"/>
</dbReference>
<keyword evidence="2" id="KW-1185">Reference proteome</keyword>
<name>A0A2H3BVQ6_9AGAR</name>
<evidence type="ECO:0000313" key="2">
    <source>
        <dbReference type="Proteomes" id="UP000218334"/>
    </source>
</evidence>
<organism evidence="1 2">
    <name type="scientific">Armillaria solidipes</name>
    <dbReference type="NCBI Taxonomy" id="1076256"/>
    <lineage>
        <taxon>Eukaryota</taxon>
        <taxon>Fungi</taxon>
        <taxon>Dikarya</taxon>
        <taxon>Basidiomycota</taxon>
        <taxon>Agaricomycotina</taxon>
        <taxon>Agaricomycetes</taxon>
        <taxon>Agaricomycetidae</taxon>
        <taxon>Agaricales</taxon>
        <taxon>Marasmiineae</taxon>
        <taxon>Physalacriaceae</taxon>
        <taxon>Armillaria</taxon>
    </lineage>
</organism>
<protein>
    <submittedName>
        <fullName evidence="1">Uncharacterized protein</fullName>
    </submittedName>
</protein>
<dbReference type="AlphaFoldDB" id="A0A2H3BVQ6"/>
<reference evidence="2" key="1">
    <citation type="journal article" date="2017" name="Nat. Ecol. Evol.">
        <title>Genome expansion and lineage-specific genetic innovations in the forest pathogenic fungi Armillaria.</title>
        <authorList>
            <person name="Sipos G."/>
            <person name="Prasanna A.N."/>
            <person name="Walter M.C."/>
            <person name="O'Connor E."/>
            <person name="Balint B."/>
            <person name="Krizsan K."/>
            <person name="Kiss B."/>
            <person name="Hess J."/>
            <person name="Varga T."/>
            <person name="Slot J."/>
            <person name="Riley R."/>
            <person name="Boka B."/>
            <person name="Rigling D."/>
            <person name="Barry K."/>
            <person name="Lee J."/>
            <person name="Mihaltcheva S."/>
            <person name="LaButti K."/>
            <person name="Lipzen A."/>
            <person name="Waldron R."/>
            <person name="Moloney N.M."/>
            <person name="Sperisen C."/>
            <person name="Kredics L."/>
            <person name="Vagvoelgyi C."/>
            <person name="Patrignani A."/>
            <person name="Fitzpatrick D."/>
            <person name="Nagy I."/>
            <person name="Doyle S."/>
            <person name="Anderson J.B."/>
            <person name="Grigoriev I.V."/>
            <person name="Gueldener U."/>
            <person name="Muensterkoetter M."/>
            <person name="Nagy L.G."/>
        </authorList>
    </citation>
    <scope>NUCLEOTIDE SEQUENCE [LARGE SCALE GENOMIC DNA]</scope>
    <source>
        <strain evidence="2">28-4</strain>
    </source>
</reference>
<proteinExistence type="predicted"/>
<sequence>MAFARRMFGEESEEWARETGKVPGERATVQYSLKEMELRHSLVQLRPSHTSKFANILNAPLLSSLTIVPVHSSSPFRPSIEMPSREFEHQYSHSVHLALETISLLKLELPPRMINIVEVLTSLSVLPSHPAARL</sequence>